<dbReference type="RefSeq" id="WP_161863053.1">
    <property type="nucleotide sequence ID" value="NZ_CP046620.1"/>
</dbReference>
<protein>
    <submittedName>
        <fullName evidence="2">Uncharacterized protein</fullName>
    </submittedName>
</protein>
<name>A0A6P1T3B8_9RHOB</name>
<evidence type="ECO:0000313" key="3">
    <source>
        <dbReference type="Proteomes" id="UP000464495"/>
    </source>
</evidence>
<keyword evidence="1" id="KW-0732">Signal</keyword>
<sequence length="216" mass="23862">MHRFTRTLAILAIAFALPAQSAETYDLLFKEGTLDELSRETTLTYAKTTEIAADAGQAENATGSVQLAITDENMADLSFHKDDRSRRIGSFPASVGNPMIMYFYESVIRDVAQQAGGSPFYIRNRVKDSLVQPSEVREAVQPFGDEEIPTRSITLRPFEGDPNVDRMKGYGDLALTVVMSDAVPGWYHSLTASVPGDEGEEPIYFQTLVLMPQEAE</sequence>
<gene>
    <name evidence="2" type="ORF">GO499_15655</name>
</gene>
<keyword evidence="3" id="KW-1185">Reference proteome</keyword>
<feature type="signal peptide" evidence="1">
    <location>
        <begin position="1"/>
        <end position="21"/>
    </location>
</feature>
<dbReference type="KEGG" id="amaq:GO499_15655"/>
<evidence type="ECO:0000256" key="1">
    <source>
        <dbReference type="SAM" id="SignalP"/>
    </source>
</evidence>
<proteinExistence type="predicted"/>
<evidence type="ECO:0000313" key="2">
    <source>
        <dbReference type="EMBL" id="QHQ36507.1"/>
    </source>
</evidence>
<dbReference type="Proteomes" id="UP000464495">
    <property type="component" value="Chromosome"/>
</dbReference>
<accession>A0A6P1T3B8</accession>
<organism evidence="2 3">
    <name type="scientific">Algicella marina</name>
    <dbReference type="NCBI Taxonomy" id="2683284"/>
    <lineage>
        <taxon>Bacteria</taxon>
        <taxon>Pseudomonadati</taxon>
        <taxon>Pseudomonadota</taxon>
        <taxon>Alphaproteobacteria</taxon>
        <taxon>Rhodobacterales</taxon>
        <taxon>Paracoccaceae</taxon>
        <taxon>Algicella</taxon>
    </lineage>
</organism>
<dbReference type="AlphaFoldDB" id="A0A6P1T3B8"/>
<dbReference type="EMBL" id="CP046620">
    <property type="protein sequence ID" value="QHQ36507.1"/>
    <property type="molecule type" value="Genomic_DNA"/>
</dbReference>
<reference evidence="2 3" key="1">
    <citation type="submission" date="2019-12" db="EMBL/GenBank/DDBJ databases">
        <title>Complete genome sequence of Algicella marina strain 9Alg 56(T) isolated from the red alga Tichocarpus crinitus.</title>
        <authorList>
            <person name="Kim S.-G."/>
            <person name="Nedashkovskaya O.I."/>
        </authorList>
    </citation>
    <scope>NUCLEOTIDE SEQUENCE [LARGE SCALE GENOMIC DNA]</scope>
    <source>
        <strain evidence="2 3">9Alg 56</strain>
    </source>
</reference>
<feature type="chain" id="PRO_5026911528" evidence="1">
    <location>
        <begin position="22"/>
        <end position="216"/>
    </location>
</feature>